<dbReference type="Proteomes" id="UP000273641">
    <property type="component" value="Unassembled WGS sequence"/>
</dbReference>
<protein>
    <submittedName>
        <fullName evidence="1">Uncharacterized protein</fullName>
    </submittedName>
</protein>
<proteinExistence type="predicted"/>
<comment type="caution">
    <text evidence="1">The sequence shown here is derived from an EMBL/GenBank/DDBJ whole genome shotgun (WGS) entry which is preliminary data.</text>
</comment>
<accession>A0AAE8K625</accession>
<evidence type="ECO:0000313" key="1">
    <source>
        <dbReference type="EMBL" id="RQN22839.1"/>
    </source>
</evidence>
<dbReference type="EMBL" id="RQNR01000014">
    <property type="protein sequence ID" value="RQN22839.1"/>
    <property type="molecule type" value="Genomic_DNA"/>
</dbReference>
<name>A0AAE8K625_CLOPF</name>
<sequence length="111" mass="13095">MGKIDLNKLTYEEIEERYIKYKIPGYYKFKNAEQVKNVFGWDFRTIRGFKDLSDEDKKLAEHLICNYLNGFGIGGRHKQRPTGIKKEGTRQRFKVSFKDGYSYLYFCGSIG</sequence>
<organism evidence="1 2">
    <name type="scientific">Clostridium perfringens</name>
    <dbReference type="NCBI Taxonomy" id="1502"/>
    <lineage>
        <taxon>Bacteria</taxon>
        <taxon>Bacillati</taxon>
        <taxon>Bacillota</taxon>
        <taxon>Clostridia</taxon>
        <taxon>Eubacteriales</taxon>
        <taxon>Clostridiaceae</taxon>
        <taxon>Clostridium</taxon>
    </lineage>
</organism>
<dbReference type="RefSeq" id="WP_124231067.1">
    <property type="nucleotide sequence ID" value="NZ_JASNJJ010000022.1"/>
</dbReference>
<dbReference type="AlphaFoldDB" id="A0AAE8K625"/>
<gene>
    <name evidence="1" type="ORF">EHZ11_15095</name>
</gene>
<reference evidence="1 2" key="1">
    <citation type="submission" date="2018-11" db="EMBL/GenBank/DDBJ databases">
        <title>Draft genome sequences of potential pathogenic Clostridium perfringens from environmental surface water in the North West Province, South Africa.</title>
        <authorList>
            <person name="Fourie J.C.J."/>
            <person name="Sanko T.J."/>
            <person name="Bezuidenhout C."/>
            <person name="Mienie C."/>
            <person name="Adeleke R."/>
        </authorList>
    </citation>
    <scope>NUCLEOTIDE SEQUENCE [LARGE SCALE GENOMIC DNA]</scope>
    <source>
        <strain evidence="1 2">SC4-C13</strain>
    </source>
</reference>
<evidence type="ECO:0000313" key="2">
    <source>
        <dbReference type="Proteomes" id="UP000273641"/>
    </source>
</evidence>